<proteinExistence type="predicted"/>
<reference evidence="1 2" key="1">
    <citation type="submission" date="2023-02" db="EMBL/GenBank/DDBJ databases">
        <title>LHISI_Scaffold_Assembly.</title>
        <authorList>
            <person name="Stuart O.P."/>
            <person name="Cleave R."/>
            <person name="Magrath M.J.L."/>
            <person name="Mikheyev A.S."/>
        </authorList>
    </citation>
    <scope>NUCLEOTIDE SEQUENCE [LARGE SCALE GENOMIC DNA]</scope>
    <source>
        <strain evidence="1">Daus_M_001</strain>
        <tissue evidence="1">Leg muscle</tissue>
    </source>
</reference>
<name>A0ABQ9I1K3_9NEOP</name>
<evidence type="ECO:0000313" key="1">
    <source>
        <dbReference type="EMBL" id="KAJ8890521.1"/>
    </source>
</evidence>
<sequence>MNPRNVRVSSHQVATHCLQRCRTERKSTASVSTEVDSQAFRMLSRIASHVLGFVVCTRFLSSGYLDGCSITPRRPIILPKNVSPKSDPWIAVCFPSCPPPQSGFFDIGQLRFTCQKNSCFPESETNPWPARIRSPMYTRASDVCSLAAAPERSQCYFIPRNMGFATCFLANLLLAERRPGTVAQSSPSTVTADNQRTVDIGKSVHTTVESSLKARLYSPVYTRASDVCLLAAYPESSKCYSTPGSMELATCFLTSLLLAQRRPERVVVQLDHGNVLAFNNGSVRTIPVHTLEIRCRRYSVAGSRTCPENMGSQPNGVLSPPSTVTADNQCVVDVGICEHKTVQSSVLVIELANVTADLTWAHREACLPSSASTSGLQEQLVYALTVRVLPTSHRRVSEEIWAAFNSELSRADKGAEVSMEQHRNARAW</sequence>
<comment type="caution">
    <text evidence="1">The sequence shown here is derived from an EMBL/GenBank/DDBJ whole genome shotgun (WGS) entry which is preliminary data.</text>
</comment>
<accession>A0ABQ9I1K3</accession>
<keyword evidence="2" id="KW-1185">Reference proteome</keyword>
<evidence type="ECO:0000313" key="2">
    <source>
        <dbReference type="Proteomes" id="UP001159363"/>
    </source>
</evidence>
<organism evidence="1 2">
    <name type="scientific">Dryococelus australis</name>
    <dbReference type="NCBI Taxonomy" id="614101"/>
    <lineage>
        <taxon>Eukaryota</taxon>
        <taxon>Metazoa</taxon>
        <taxon>Ecdysozoa</taxon>
        <taxon>Arthropoda</taxon>
        <taxon>Hexapoda</taxon>
        <taxon>Insecta</taxon>
        <taxon>Pterygota</taxon>
        <taxon>Neoptera</taxon>
        <taxon>Polyneoptera</taxon>
        <taxon>Phasmatodea</taxon>
        <taxon>Verophasmatodea</taxon>
        <taxon>Anareolatae</taxon>
        <taxon>Phasmatidae</taxon>
        <taxon>Eurycanthinae</taxon>
        <taxon>Dryococelus</taxon>
    </lineage>
</organism>
<gene>
    <name evidence="1" type="ORF">PR048_010030</name>
</gene>
<dbReference type="Proteomes" id="UP001159363">
    <property type="component" value="Chromosome 3"/>
</dbReference>
<dbReference type="EMBL" id="JARBHB010000003">
    <property type="protein sequence ID" value="KAJ8890521.1"/>
    <property type="molecule type" value="Genomic_DNA"/>
</dbReference>
<protein>
    <submittedName>
        <fullName evidence="1">Uncharacterized protein</fullName>
    </submittedName>
</protein>